<dbReference type="GO" id="GO:0019148">
    <property type="term" value="F:D-cysteine desulfhydrase activity"/>
    <property type="evidence" value="ECO:0007669"/>
    <property type="project" value="TreeGrafter"/>
</dbReference>
<dbReference type="PANTHER" id="PTHR43780:SF2">
    <property type="entry name" value="1-AMINOCYCLOPROPANE-1-CARBOXYLATE DEAMINASE-RELATED"/>
    <property type="match status" value="1"/>
</dbReference>
<organism evidence="6 7">
    <name type="scientific">Sulfurovum indicum</name>
    <dbReference type="NCBI Taxonomy" id="2779528"/>
    <lineage>
        <taxon>Bacteria</taxon>
        <taxon>Pseudomonadati</taxon>
        <taxon>Campylobacterota</taxon>
        <taxon>Epsilonproteobacteria</taxon>
        <taxon>Campylobacterales</taxon>
        <taxon>Sulfurovaceae</taxon>
        <taxon>Sulfurovum</taxon>
    </lineage>
</organism>
<evidence type="ECO:0000256" key="1">
    <source>
        <dbReference type="ARBA" id="ARBA00001933"/>
    </source>
</evidence>
<evidence type="ECO:0000256" key="2">
    <source>
        <dbReference type="ARBA" id="ARBA00008639"/>
    </source>
</evidence>
<sequence length="298" mass="34543">MNLPSPIQSIFFENKQFYLKRDDLIHADFSGNKARKFHYFLTHSFPHINKVVSYGSAQSNAMYSLSVLAKMKGWVFEYYVDHVADYLQENPHGNYRAALQNGMVLRPAQKTVAELVEGKPDILFIEEGGRQQEAVYGIKILAQEIIAWQRENNIEKLNIFLPSGTGTTALFLQKSLLTLNAQRSTLVYTTPCVGNKAYLKEQFLMLEEDKVFHPTILCLEKKHHFGKLYRENYEIWLKLQQQTGVLFDLLYDPLGWRTLLVYPEVYSKPTLYIHQGGVLGNESMLRRYVRKYPSVMSE</sequence>
<evidence type="ECO:0000256" key="5">
    <source>
        <dbReference type="PIRSR" id="PIRSR006278-2"/>
    </source>
</evidence>
<dbReference type="EMBL" id="CP063164">
    <property type="protein sequence ID" value="QOR62963.1"/>
    <property type="molecule type" value="Genomic_DNA"/>
</dbReference>
<dbReference type="AlphaFoldDB" id="A0A7M1S6B0"/>
<feature type="modified residue" description="N6-(pyridoxal phosphate)lysine" evidence="5">
    <location>
        <position position="33"/>
    </location>
</feature>
<protein>
    <submittedName>
        <fullName evidence="6">1-aminocyclopropane-1-carboxylate deaminase/D-cysteine desulfhydrase</fullName>
    </submittedName>
</protein>
<keyword evidence="3 5" id="KW-0663">Pyridoxal phosphate</keyword>
<dbReference type="InterPro" id="IPR036052">
    <property type="entry name" value="TrpB-like_PALP_sf"/>
</dbReference>
<evidence type="ECO:0000313" key="7">
    <source>
        <dbReference type="Proteomes" id="UP000595074"/>
    </source>
</evidence>
<dbReference type="SUPFAM" id="SSF53686">
    <property type="entry name" value="Tryptophan synthase beta subunit-like PLP-dependent enzymes"/>
    <property type="match status" value="1"/>
</dbReference>
<comment type="similarity">
    <text evidence="2">Belongs to the ACC deaminase/D-cysteine desulfhydrase family.</text>
</comment>
<comment type="cofactor">
    <cofactor evidence="1">
        <name>pyridoxal 5'-phosphate</name>
        <dbReference type="ChEBI" id="CHEBI:597326"/>
    </cofactor>
</comment>
<reference evidence="6 7" key="1">
    <citation type="submission" date="2020-10" db="EMBL/GenBank/DDBJ databases">
        <title>The genome of sulfurovum sp.</title>
        <authorList>
            <person name="Xie S."/>
            <person name="Shao Z."/>
            <person name="Jiang L."/>
        </authorList>
    </citation>
    <scope>NUCLEOTIDE SEQUENCE [LARGE SCALE GENOMIC DNA]</scope>
    <source>
        <strain evidence="6 7">ST-419</strain>
    </source>
</reference>
<proteinExistence type="inferred from homology"/>
<dbReference type="Gene3D" id="3.40.50.1100">
    <property type="match status" value="2"/>
</dbReference>
<dbReference type="InterPro" id="IPR027278">
    <property type="entry name" value="ACCD_DCysDesulf"/>
</dbReference>
<evidence type="ECO:0000256" key="4">
    <source>
        <dbReference type="PIRSR" id="PIRSR006278-1"/>
    </source>
</evidence>
<gene>
    <name evidence="6" type="ORF">IMZ28_02995</name>
</gene>
<evidence type="ECO:0000256" key="3">
    <source>
        <dbReference type="ARBA" id="ARBA00022898"/>
    </source>
</evidence>
<feature type="active site" description="Nucleophile" evidence="4">
    <location>
        <position position="59"/>
    </location>
</feature>
<keyword evidence="7" id="KW-1185">Reference proteome</keyword>
<name>A0A7M1S6B0_9BACT</name>
<evidence type="ECO:0000313" key="6">
    <source>
        <dbReference type="EMBL" id="QOR62963.1"/>
    </source>
</evidence>
<dbReference type="PANTHER" id="PTHR43780">
    <property type="entry name" value="1-AMINOCYCLOPROPANE-1-CARBOXYLATE DEAMINASE-RELATED"/>
    <property type="match status" value="1"/>
</dbReference>
<dbReference type="KEGG" id="sinu:IMZ28_02995"/>
<dbReference type="PIRSF" id="PIRSF006278">
    <property type="entry name" value="ACCD_DCysDesulf"/>
    <property type="match status" value="1"/>
</dbReference>
<dbReference type="Proteomes" id="UP000595074">
    <property type="component" value="Chromosome"/>
</dbReference>
<accession>A0A7M1S6B0</accession>